<organism evidence="5 6">
    <name type="scientific">Biostraticola tofi</name>
    <dbReference type="NCBI Taxonomy" id="466109"/>
    <lineage>
        <taxon>Bacteria</taxon>
        <taxon>Pseudomonadati</taxon>
        <taxon>Pseudomonadota</taxon>
        <taxon>Gammaproteobacteria</taxon>
        <taxon>Enterobacterales</taxon>
        <taxon>Bruguierivoracaceae</taxon>
        <taxon>Biostraticola</taxon>
    </lineage>
</organism>
<dbReference type="PANTHER" id="PTHR43537:SF5">
    <property type="entry name" value="UXU OPERON TRANSCRIPTIONAL REGULATOR"/>
    <property type="match status" value="1"/>
</dbReference>
<dbReference type="Pfam" id="PF00392">
    <property type="entry name" value="GntR"/>
    <property type="match status" value="1"/>
</dbReference>
<dbReference type="InterPro" id="IPR011711">
    <property type="entry name" value="GntR_C"/>
</dbReference>
<dbReference type="EMBL" id="SMCR01000003">
    <property type="protein sequence ID" value="TCV98340.1"/>
    <property type="molecule type" value="Genomic_DNA"/>
</dbReference>
<evidence type="ECO:0000256" key="1">
    <source>
        <dbReference type="ARBA" id="ARBA00023015"/>
    </source>
</evidence>
<evidence type="ECO:0000313" key="6">
    <source>
        <dbReference type="Proteomes" id="UP000295719"/>
    </source>
</evidence>
<dbReference type="RefSeq" id="WP_131865081.1">
    <property type="nucleotide sequence ID" value="NZ_SMCR01000003.1"/>
</dbReference>
<gene>
    <name evidence="5" type="ORF">EDC52_103432</name>
</gene>
<evidence type="ECO:0000256" key="3">
    <source>
        <dbReference type="ARBA" id="ARBA00023163"/>
    </source>
</evidence>
<feature type="domain" description="HTH gntR-type" evidence="4">
    <location>
        <begin position="11"/>
        <end position="78"/>
    </location>
</feature>
<dbReference type="InterPro" id="IPR008920">
    <property type="entry name" value="TF_FadR/GntR_C"/>
</dbReference>
<keyword evidence="3" id="KW-0804">Transcription</keyword>
<dbReference type="InterPro" id="IPR036388">
    <property type="entry name" value="WH-like_DNA-bd_sf"/>
</dbReference>
<accession>A0A4R3Z058</accession>
<keyword evidence="2 5" id="KW-0238">DNA-binding</keyword>
<dbReference type="AlphaFoldDB" id="A0A4R3Z058"/>
<dbReference type="SMART" id="SM00345">
    <property type="entry name" value="HTH_GNTR"/>
    <property type="match status" value="1"/>
</dbReference>
<dbReference type="PROSITE" id="PS50949">
    <property type="entry name" value="HTH_GNTR"/>
    <property type="match status" value="1"/>
</dbReference>
<dbReference type="SUPFAM" id="SSF48008">
    <property type="entry name" value="GntR ligand-binding domain-like"/>
    <property type="match status" value="1"/>
</dbReference>
<dbReference type="GO" id="GO:0003700">
    <property type="term" value="F:DNA-binding transcription factor activity"/>
    <property type="evidence" value="ECO:0007669"/>
    <property type="project" value="InterPro"/>
</dbReference>
<evidence type="ECO:0000259" key="4">
    <source>
        <dbReference type="PROSITE" id="PS50949"/>
    </source>
</evidence>
<reference evidence="5 6" key="1">
    <citation type="submission" date="2019-03" db="EMBL/GenBank/DDBJ databases">
        <title>Genomic Encyclopedia of Type Strains, Phase IV (KMG-IV): sequencing the most valuable type-strain genomes for metagenomic binning, comparative biology and taxonomic classification.</title>
        <authorList>
            <person name="Goeker M."/>
        </authorList>
    </citation>
    <scope>NUCLEOTIDE SEQUENCE [LARGE SCALE GENOMIC DNA]</scope>
    <source>
        <strain evidence="5 6">DSM 19580</strain>
    </source>
</reference>
<dbReference type="Gene3D" id="1.20.120.530">
    <property type="entry name" value="GntR ligand-binding domain-like"/>
    <property type="match status" value="1"/>
</dbReference>
<name>A0A4R3Z058_9GAMM</name>
<proteinExistence type="predicted"/>
<evidence type="ECO:0000313" key="5">
    <source>
        <dbReference type="EMBL" id="TCV98340.1"/>
    </source>
</evidence>
<evidence type="ECO:0000256" key="2">
    <source>
        <dbReference type="ARBA" id="ARBA00023125"/>
    </source>
</evidence>
<protein>
    <submittedName>
        <fullName evidence="5">DNA-binding GntR family transcriptional regulator</fullName>
    </submittedName>
</protein>
<keyword evidence="6" id="KW-1185">Reference proteome</keyword>
<dbReference type="PANTHER" id="PTHR43537">
    <property type="entry name" value="TRANSCRIPTIONAL REGULATOR, GNTR FAMILY"/>
    <property type="match status" value="1"/>
</dbReference>
<dbReference type="GO" id="GO:0003677">
    <property type="term" value="F:DNA binding"/>
    <property type="evidence" value="ECO:0007669"/>
    <property type="project" value="UniProtKB-KW"/>
</dbReference>
<dbReference type="InterPro" id="IPR000524">
    <property type="entry name" value="Tscrpt_reg_HTH_GntR"/>
</dbReference>
<sequence>MNRLKRQTTSSAMTDHVMEMILHDIQTGTLTPGAWLKQIDLERRYSCGRPEVRRALDRLAQKRLVVHVPNRGYHVYQPDGRQAREVAEIRILLETGVAGHIVANARPADIETLAGLSANFDRLLQIGTTLELYEANLAFHHQLLSLCGNLELVNLVADIRQRTSSAPVQQWTTRDRVEQSSREHAQMIDALVSKDEAQLTEVIARHIRQSSP</sequence>
<dbReference type="SUPFAM" id="SSF46785">
    <property type="entry name" value="Winged helix' DNA-binding domain"/>
    <property type="match status" value="1"/>
</dbReference>
<keyword evidence="1" id="KW-0805">Transcription regulation</keyword>
<dbReference type="OrthoDB" id="8638122at2"/>
<dbReference type="Pfam" id="PF07729">
    <property type="entry name" value="FCD"/>
    <property type="match status" value="1"/>
</dbReference>
<comment type="caution">
    <text evidence="5">The sequence shown here is derived from an EMBL/GenBank/DDBJ whole genome shotgun (WGS) entry which is preliminary data.</text>
</comment>
<dbReference type="InterPro" id="IPR036390">
    <property type="entry name" value="WH_DNA-bd_sf"/>
</dbReference>
<dbReference type="SMART" id="SM00895">
    <property type="entry name" value="FCD"/>
    <property type="match status" value="1"/>
</dbReference>
<dbReference type="Proteomes" id="UP000295719">
    <property type="component" value="Unassembled WGS sequence"/>
</dbReference>
<dbReference type="Gene3D" id="1.10.10.10">
    <property type="entry name" value="Winged helix-like DNA-binding domain superfamily/Winged helix DNA-binding domain"/>
    <property type="match status" value="1"/>
</dbReference>